<evidence type="ECO:0000256" key="1">
    <source>
        <dbReference type="ARBA" id="ARBA00004370"/>
    </source>
</evidence>
<dbReference type="InterPro" id="IPR013783">
    <property type="entry name" value="Ig-like_fold"/>
</dbReference>
<keyword evidence="8" id="KW-1185">Reference proteome</keyword>
<feature type="chain" id="PRO_5041684149" description="Ig-like domain-containing protein" evidence="6">
    <location>
        <begin position="23"/>
        <end position="266"/>
    </location>
</feature>
<dbReference type="AlphaFoldDB" id="A0AA88LWI6"/>
<dbReference type="InterPro" id="IPR036179">
    <property type="entry name" value="Ig-like_dom_sf"/>
</dbReference>
<evidence type="ECO:0000256" key="6">
    <source>
        <dbReference type="SAM" id="SignalP"/>
    </source>
</evidence>
<reference evidence="7" key="1">
    <citation type="submission" date="2023-07" db="EMBL/GenBank/DDBJ databases">
        <title>Chromosome-level Genome Assembly of Striped Snakehead (Channa striata).</title>
        <authorList>
            <person name="Liu H."/>
        </authorList>
    </citation>
    <scope>NUCLEOTIDE SEQUENCE</scope>
    <source>
        <strain evidence="7">Gz</strain>
        <tissue evidence="7">Muscle</tissue>
    </source>
</reference>
<accession>A0AA88LWI6</accession>
<evidence type="ECO:0000313" key="8">
    <source>
        <dbReference type="Proteomes" id="UP001187415"/>
    </source>
</evidence>
<dbReference type="SUPFAM" id="SSF48726">
    <property type="entry name" value="Immunoglobulin"/>
    <property type="match status" value="1"/>
</dbReference>
<dbReference type="PANTHER" id="PTHR12080:SF125">
    <property type="entry name" value="CD48 ANTIGEN-LIKE"/>
    <property type="match status" value="1"/>
</dbReference>
<evidence type="ECO:0000256" key="3">
    <source>
        <dbReference type="ARBA" id="ARBA00023136"/>
    </source>
</evidence>
<keyword evidence="3 5" id="KW-0472">Membrane</keyword>
<keyword evidence="5" id="KW-0812">Transmembrane</keyword>
<name>A0AA88LWI6_CHASR</name>
<keyword evidence="5" id="KW-1133">Transmembrane helix</keyword>
<organism evidence="7 8">
    <name type="scientific">Channa striata</name>
    <name type="common">Snakehead murrel</name>
    <name type="synonym">Ophicephalus striatus</name>
    <dbReference type="NCBI Taxonomy" id="64152"/>
    <lineage>
        <taxon>Eukaryota</taxon>
        <taxon>Metazoa</taxon>
        <taxon>Chordata</taxon>
        <taxon>Craniata</taxon>
        <taxon>Vertebrata</taxon>
        <taxon>Euteleostomi</taxon>
        <taxon>Actinopterygii</taxon>
        <taxon>Neopterygii</taxon>
        <taxon>Teleostei</taxon>
        <taxon>Neoteleostei</taxon>
        <taxon>Acanthomorphata</taxon>
        <taxon>Anabantaria</taxon>
        <taxon>Anabantiformes</taxon>
        <taxon>Channoidei</taxon>
        <taxon>Channidae</taxon>
        <taxon>Channa</taxon>
    </lineage>
</organism>
<evidence type="ECO:0008006" key="9">
    <source>
        <dbReference type="Google" id="ProtNLM"/>
    </source>
</evidence>
<dbReference type="EMBL" id="JAUPFM010000017">
    <property type="protein sequence ID" value="KAK2824683.1"/>
    <property type="molecule type" value="Genomic_DNA"/>
</dbReference>
<evidence type="ECO:0000256" key="5">
    <source>
        <dbReference type="SAM" id="Phobius"/>
    </source>
</evidence>
<dbReference type="PANTHER" id="PTHR12080">
    <property type="entry name" value="SIGNALING LYMPHOCYTIC ACTIVATION MOLECULE"/>
    <property type="match status" value="1"/>
</dbReference>
<feature type="transmembrane region" description="Helical" evidence="5">
    <location>
        <begin position="220"/>
        <end position="242"/>
    </location>
</feature>
<dbReference type="GO" id="GO:0016020">
    <property type="term" value="C:membrane"/>
    <property type="evidence" value="ECO:0007669"/>
    <property type="project" value="UniProtKB-SubCell"/>
</dbReference>
<feature type="signal peptide" evidence="6">
    <location>
        <begin position="1"/>
        <end position="22"/>
    </location>
</feature>
<keyword evidence="4" id="KW-0325">Glycoprotein</keyword>
<protein>
    <recommendedName>
        <fullName evidence="9">Ig-like domain-containing protein</fullName>
    </recommendedName>
</protein>
<dbReference type="InterPro" id="IPR015631">
    <property type="entry name" value="CD2/SLAM_rcpt"/>
</dbReference>
<evidence type="ECO:0000256" key="4">
    <source>
        <dbReference type="ARBA" id="ARBA00023180"/>
    </source>
</evidence>
<comment type="caution">
    <text evidence="7">The sequence shown here is derived from an EMBL/GenBank/DDBJ whole genome shotgun (WGS) entry which is preliminary data.</text>
</comment>
<gene>
    <name evidence="7" type="ORF">Q5P01_021858</name>
</gene>
<comment type="subcellular location">
    <subcellularLocation>
        <location evidence="1">Membrane</location>
    </subcellularLocation>
</comment>
<dbReference type="Proteomes" id="UP001187415">
    <property type="component" value="Unassembled WGS sequence"/>
</dbReference>
<evidence type="ECO:0000313" key="7">
    <source>
        <dbReference type="EMBL" id="KAK2824683.1"/>
    </source>
</evidence>
<evidence type="ECO:0000256" key="2">
    <source>
        <dbReference type="ARBA" id="ARBA00022729"/>
    </source>
</evidence>
<proteinExistence type="predicted"/>
<dbReference type="Gene3D" id="2.60.40.10">
    <property type="entry name" value="Immunoglobulins"/>
    <property type="match status" value="2"/>
</dbReference>
<keyword evidence="2 6" id="KW-0732">Signal</keyword>
<sequence>MDRLCLWLPAMLLLTAPGSVRAQNKVAYFAVGKSLEILPPEAVPGLTSILWKFNGNLVAEWVKDKVPLEYYSQFKGRTTLDTGNGLLTITKMTEADAGIYTVETNNRMQSVVSDAKVLKKVPKPTVEIQPQGCNRTSPDCYLTCDGDTTGAEPVTYSWKRDCEDWKRSERRINIINSEEIQSVKVFSCRMKNPVSEEESEPVDNPFFQRRLSSSRHWSEVLLNVMKSLAVFVLLVAVVYLLCQKPGTVCPCTRGKAGDNAAQSGNL</sequence>